<evidence type="ECO:0000313" key="1">
    <source>
        <dbReference type="EMBL" id="EMA48517.1"/>
    </source>
</evidence>
<evidence type="ECO:0000313" key="2">
    <source>
        <dbReference type="Proteomes" id="UP000011625"/>
    </source>
</evidence>
<dbReference type="AlphaFoldDB" id="M0MS35"/>
<proteinExistence type="predicted"/>
<name>M0MS35_9EURY</name>
<organism evidence="1 2">
    <name type="scientific">Halococcus salifodinae DSM 8989</name>
    <dbReference type="NCBI Taxonomy" id="1227456"/>
    <lineage>
        <taxon>Archaea</taxon>
        <taxon>Methanobacteriati</taxon>
        <taxon>Methanobacteriota</taxon>
        <taxon>Stenosarchaea group</taxon>
        <taxon>Halobacteria</taxon>
        <taxon>Halobacteriales</taxon>
        <taxon>Halococcaceae</taxon>
        <taxon>Halococcus</taxon>
    </lineage>
</organism>
<gene>
    <name evidence="1" type="ORF">C450_19631</name>
</gene>
<sequence>MIAREIAPTKSLADTTASVAAGESDIECSQEVVLGESGTPRWIVVFGFFRRFMEHSGEFLKLLVSEVGRTTGARFVVERGV</sequence>
<dbReference type="EMBL" id="AOME01000089">
    <property type="protein sequence ID" value="EMA48517.1"/>
    <property type="molecule type" value="Genomic_DNA"/>
</dbReference>
<protein>
    <submittedName>
        <fullName evidence="1">Uncharacterized protein</fullName>
    </submittedName>
</protein>
<dbReference type="Proteomes" id="UP000011625">
    <property type="component" value="Unassembled WGS sequence"/>
</dbReference>
<comment type="caution">
    <text evidence="1">The sequence shown here is derived from an EMBL/GenBank/DDBJ whole genome shotgun (WGS) entry which is preliminary data.</text>
</comment>
<reference evidence="1 2" key="1">
    <citation type="journal article" date="2014" name="PLoS Genet.">
        <title>Phylogenetically driven sequencing of extremely halophilic archaea reveals strategies for static and dynamic osmo-response.</title>
        <authorList>
            <person name="Becker E.A."/>
            <person name="Seitzer P.M."/>
            <person name="Tritt A."/>
            <person name="Larsen D."/>
            <person name="Krusor M."/>
            <person name="Yao A.I."/>
            <person name="Wu D."/>
            <person name="Madern D."/>
            <person name="Eisen J.A."/>
            <person name="Darling A.E."/>
            <person name="Facciotti M.T."/>
        </authorList>
    </citation>
    <scope>NUCLEOTIDE SEQUENCE [LARGE SCALE GENOMIC DNA]</scope>
    <source>
        <strain evidence="1 2">DSM 8989</strain>
    </source>
</reference>
<keyword evidence="2" id="KW-1185">Reference proteome</keyword>
<accession>M0MS35</accession>
<dbReference type="STRING" id="1227456.C450_19631"/>